<feature type="region of interest" description="Disordered" evidence="1">
    <location>
        <begin position="1"/>
        <end position="46"/>
    </location>
</feature>
<dbReference type="EMBL" id="JANPWB010000012">
    <property type="protein sequence ID" value="KAJ1120211.1"/>
    <property type="molecule type" value="Genomic_DNA"/>
</dbReference>
<name>A0AAV7NWE1_PLEWA</name>
<gene>
    <name evidence="2" type="ORF">NDU88_008385</name>
</gene>
<accession>A0AAV7NWE1</accession>
<evidence type="ECO:0000313" key="3">
    <source>
        <dbReference type="Proteomes" id="UP001066276"/>
    </source>
</evidence>
<dbReference type="AlphaFoldDB" id="A0AAV7NWE1"/>
<proteinExistence type="predicted"/>
<organism evidence="2 3">
    <name type="scientific">Pleurodeles waltl</name>
    <name type="common">Iberian ribbed newt</name>
    <dbReference type="NCBI Taxonomy" id="8319"/>
    <lineage>
        <taxon>Eukaryota</taxon>
        <taxon>Metazoa</taxon>
        <taxon>Chordata</taxon>
        <taxon>Craniata</taxon>
        <taxon>Vertebrata</taxon>
        <taxon>Euteleostomi</taxon>
        <taxon>Amphibia</taxon>
        <taxon>Batrachia</taxon>
        <taxon>Caudata</taxon>
        <taxon>Salamandroidea</taxon>
        <taxon>Salamandridae</taxon>
        <taxon>Pleurodelinae</taxon>
        <taxon>Pleurodeles</taxon>
    </lineage>
</organism>
<reference evidence="2" key="1">
    <citation type="journal article" date="2022" name="bioRxiv">
        <title>Sequencing and chromosome-scale assembly of the giantPleurodeles waltlgenome.</title>
        <authorList>
            <person name="Brown T."/>
            <person name="Elewa A."/>
            <person name="Iarovenko S."/>
            <person name="Subramanian E."/>
            <person name="Araus A.J."/>
            <person name="Petzold A."/>
            <person name="Susuki M."/>
            <person name="Suzuki K.-i.T."/>
            <person name="Hayashi T."/>
            <person name="Toyoda A."/>
            <person name="Oliveira C."/>
            <person name="Osipova E."/>
            <person name="Leigh N.D."/>
            <person name="Simon A."/>
            <person name="Yun M.H."/>
        </authorList>
    </citation>
    <scope>NUCLEOTIDE SEQUENCE</scope>
    <source>
        <strain evidence="2">20211129_DDA</strain>
        <tissue evidence="2">Liver</tissue>
    </source>
</reference>
<evidence type="ECO:0000313" key="2">
    <source>
        <dbReference type="EMBL" id="KAJ1120211.1"/>
    </source>
</evidence>
<feature type="compositionally biased region" description="Polar residues" evidence="1">
    <location>
        <begin position="1"/>
        <end position="39"/>
    </location>
</feature>
<sequence length="69" mass="7564">MLTTLDTMPSTSVQTTLDATPSTSTQSETIPSDQSNLGVNTGAIGDKEERTRFKRAIKPPTRFCDYLLK</sequence>
<keyword evidence="3" id="KW-1185">Reference proteome</keyword>
<comment type="caution">
    <text evidence="2">The sequence shown here is derived from an EMBL/GenBank/DDBJ whole genome shotgun (WGS) entry which is preliminary data.</text>
</comment>
<evidence type="ECO:0000256" key="1">
    <source>
        <dbReference type="SAM" id="MobiDB-lite"/>
    </source>
</evidence>
<protein>
    <submittedName>
        <fullName evidence="2">Uncharacterized protein</fullName>
    </submittedName>
</protein>
<dbReference type="Proteomes" id="UP001066276">
    <property type="component" value="Chromosome 8"/>
</dbReference>